<reference evidence="1 2" key="1">
    <citation type="journal article" date="2020" name="Nat. Food">
        <title>A phased Vanilla planifolia genome enables genetic improvement of flavour and production.</title>
        <authorList>
            <person name="Hasing T."/>
            <person name="Tang H."/>
            <person name="Brym M."/>
            <person name="Khazi F."/>
            <person name="Huang T."/>
            <person name="Chambers A.H."/>
        </authorList>
    </citation>
    <scope>NUCLEOTIDE SEQUENCE [LARGE SCALE GENOMIC DNA]</scope>
    <source>
        <tissue evidence="1">Leaf</tissue>
    </source>
</reference>
<sequence length="67" mass="7327">MLATKFKKKMPKSGSTPTIEKAMYNLENSEASMSRVVGNHAARSTQLPTLTAAVTRSKRPPTTRSSF</sequence>
<proteinExistence type="predicted"/>
<protein>
    <submittedName>
        <fullName evidence="1">Uncharacterized protein</fullName>
    </submittedName>
</protein>
<keyword evidence="2" id="KW-1185">Reference proteome</keyword>
<name>A0A835VCJ2_VANPL</name>
<dbReference type="AlphaFoldDB" id="A0A835VCJ2"/>
<dbReference type="Proteomes" id="UP000636800">
    <property type="component" value="Chromosome 2"/>
</dbReference>
<comment type="caution">
    <text evidence="1">The sequence shown here is derived from an EMBL/GenBank/DDBJ whole genome shotgun (WGS) entry which is preliminary data.</text>
</comment>
<dbReference type="OrthoDB" id="7537227at2759"/>
<accession>A0A835VCJ2</accession>
<gene>
    <name evidence="1" type="ORF">HPP92_005348</name>
</gene>
<organism evidence="1 2">
    <name type="scientific">Vanilla planifolia</name>
    <name type="common">Vanilla</name>
    <dbReference type="NCBI Taxonomy" id="51239"/>
    <lineage>
        <taxon>Eukaryota</taxon>
        <taxon>Viridiplantae</taxon>
        <taxon>Streptophyta</taxon>
        <taxon>Embryophyta</taxon>
        <taxon>Tracheophyta</taxon>
        <taxon>Spermatophyta</taxon>
        <taxon>Magnoliopsida</taxon>
        <taxon>Liliopsida</taxon>
        <taxon>Asparagales</taxon>
        <taxon>Orchidaceae</taxon>
        <taxon>Vanilloideae</taxon>
        <taxon>Vanilleae</taxon>
        <taxon>Vanilla</taxon>
    </lineage>
</organism>
<evidence type="ECO:0000313" key="1">
    <source>
        <dbReference type="EMBL" id="KAG0491950.1"/>
    </source>
</evidence>
<dbReference type="EMBL" id="JADCNL010000002">
    <property type="protein sequence ID" value="KAG0491950.1"/>
    <property type="molecule type" value="Genomic_DNA"/>
</dbReference>
<evidence type="ECO:0000313" key="2">
    <source>
        <dbReference type="Proteomes" id="UP000636800"/>
    </source>
</evidence>